<reference evidence="5" key="1">
    <citation type="journal article" date="2020" name="Stud. Mycol.">
        <title>101 Dothideomycetes genomes: A test case for predicting lifestyles and emergence of pathogens.</title>
        <authorList>
            <person name="Haridas S."/>
            <person name="Albert R."/>
            <person name="Binder M."/>
            <person name="Bloem J."/>
            <person name="LaButti K."/>
            <person name="Salamov A."/>
            <person name="Andreopoulos B."/>
            <person name="Baker S."/>
            <person name="Barry K."/>
            <person name="Bills G."/>
            <person name="Bluhm B."/>
            <person name="Cannon C."/>
            <person name="Castanera R."/>
            <person name="Culley D."/>
            <person name="Daum C."/>
            <person name="Ezra D."/>
            <person name="Gonzalez J."/>
            <person name="Henrissat B."/>
            <person name="Kuo A."/>
            <person name="Liang C."/>
            <person name="Lipzen A."/>
            <person name="Lutzoni F."/>
            <person name="Magnuson J."/>
            <person name="Mondo S."/>
            <person name="Nolan M."/>
            <person name="Ohm R."/>
            <person name="Pangilinan J."/>
            <person name="Park H.-J."/>
            <person name="Ramirez L."/>
            <person name="Alfaro M."/>
            <person name="Sun H."/>
            <person name="Tritt A."/>
            <person name="Yoshinaga Y."/>
            <person name="Zwiers L.-H."/>
            <person name="Turgeon B."/>
            <person name="Goodwin S."/>
            <person name="Spatafora J."/>
            <person name="Crous P."/>
            <person name="Grigoriev I."/>
        </authorList>
    </citation>
    <scope>NUCLEOTIDE SEQUENCE [LARGE SCALE GENOMIC DNA]</scope>
    <source>
        <strain evidence="5">CBS 304.66</strain>
    </source>
</reference>
<dbReference type="GO" id="GO:0005634">
    <property type="term" value="C:nucleus"/>
    <property type="evidence" value="ECO:0007669"/>
    <property type="project" value="TreeGrafter"/>
</dbReference>
<protein>
    <submittedName>
        <fullName evidence="4">NAD(P)-binding protein</fullName>
    </submittedName>
</protein>
<dbReference type="Gene3D" id="3.40.50.720">
    <property type="entry name" value="NAD(P)-binding Rossmann-like Domain"/>
    <property type="match status" value="1"/>
</dbReference>
<dbReference type="CDD" id="cd05251">
    <property type="entry name" value="NmrA_like_SDR_a"/>
    <property type="match status" value="1"/>
</dbReference>
<dbReference type="PANTHER" id="PTHR42748:SF26">
    <property type="entry name" value="NMRA-LIKE DOMAIN-CONTAINING PROTEIN"/>
    <property type="match status" value="1"/>
</dbReference>
<name>A0A9P4NBN8_9PLEO</name>
<comment type="caution">
    <text evidence="4">The sequence shown here is derived from an EMBL/GenBank/DDBJ whole genome shotgun (WGS) entry which is preliminary data.</text>
</comment>
<feature type="domain" description="NmrA-like" evidence="3">
    <location>
        <begin position="3"/>
        <end position="298"/>
    </location>
</feature>
<dbReference type="InterPro" id="IPR008030">
    <property type="entry name" value="NmrA-like"/>
</dbReference>
<dbReference type="Pfam" id="PF05368">
    <property type="entry name" value="NmrA"/>
    <property type="match status" value="1"/>
</dbReference>
<dbReference type="Proteomes" id="UP000800093">
    <property type="component" value="Unassembled WGS sequence"/>
</dbReference>
<proteinExistence type="inferred from homology"/>
<dbReference type="OrthoDB" id="3358371at2759"/>
<comment type="similarity">
    <text evidence="1">Belongs to the NmrA-type oxidoreductase family.</text>
</comment>
<dbReference type="EMBL" id="ML986580">
    <property type="protein sequence ID" value="KAF2270297.1"/>
    <property type="molecule type" value="Genomic_DNA"/>
</dbReference>
<dbReference type="Gene3D" id="3.90.25.10">
    <property type="entry name" value="UDP-galactose 4-epimerase, domain 1"/>
    <property type="match status" value="1"/>
</dbReference>
<accession>A0A9P4NBN8</accession>
<evidence type="ECO:0000313" key="4">
    <source>
        <dbReference type="EMBL" id="KAF2270297.1"/>
    </source>
</evidence>
<keyword evidence="2" id="KW-0521">NADP</keyword>
<evidence type="ECO:0000313" key="5">
    <source>
        <dbReference type="Proteomes" id="UP000800093"/>
    </source>
</evidence>
<evidence type="ECO:0000256" key="1">
    <source>
        <dbReference type="ARBA" id="ARBA00006328"/>
    </source>
</evidence>
<gene>
    <name evidence="4" type="ORF">CC78DRAFT_528774</name>
</gene>
<keyword evidence="5" id="KW-1185">Reference proteome</keyword>
<dbReference type="InterPro" id="IPR036291">
    <property type="entry name" value="NAD(P)-bd_dom_sf"/>
</dbReference>
<sequence length="326" mass="36093">MSKKIIAIVGITGNQGASVADVFLSEPDWHIRGISRDPSKPSAQIWASKGVEMVAGDLDDVESMKKAFKGANVIFGATDFWQHFRNPASHEEANKRGITPNEVACEREAAQGQNLADAAASVIGTLDRFILSTLSSAKTWSKGAITFNMHFDSKAEAVFYLKEKYPALDKKTSYLQLGIFTSNWKEGQVPKKLEDGSFRMEFPMSGDKKFPMVDARRDTGQFVKALLEAPAGTNLMGCGSYLSWNEWCSLWSRLLGVNATFHTCDRKVWDDMGPFGREIADMFQYINDFGYDGGDPSVVYPSNLGIDVKVTTIEEHIKGEDWSSVL</sequence>
<organism evidence="4 5">
    <name type="scientific">Lojkania enalia</name>
    <dbReference type="NCBI Taxonomy" id="147567"/>
    <lineage>
        <taxon>Eukaryota</taxon>
        <taxon>Fungi</taxon>
        <taxon>Dikarya</taxon>
        <taxon>Ascomycota</taxon>
        <taxon>Pezizomycotina</taxon>
        <taxon>Dothideomycetes</taxon>
        <taxon>Pleosporomycetidae</taxon>
        <taxon>Pleosporales</taxon>
        <taxon>Pleosporales incertae sedis</taxon>
        <taxon>Lojkania</taxon>
    </lineage>
</organism>
<evidence type="ECO:0000256" key="2">
    <source>
        <dbReference type="ARBA" id="ARBA00022857"/>
    </source>
</evidence>
<dbReference type="InterPro" id="IPR051164">
    <property type="entry name" value="NmrA-like_oxidored"/>
</dbReference>
<dbReference type="PANTHER" id="PTHR42748">
    <property type="entry name" value="NITROGEN METABOLITE REPRESSION PROTEIN NMRA FAMILY MEMBER"/>
    <property type="match status" value="1"/>
</dbReference>
<dbReference type="SUPFAM" id="SSF51735">
    <property type="entry name" value="NAD(P)-binding Rossmann-fold domains"/>
    <property type="match status" value="1"/>
</dbReference>
<dbReference type="AlphaFoldDB" id="A0A9P4NBN8"/>
<evidence type="ECO:0000259" key="3">
    <source>
        <dbReference type="Pfam" id="PF05368"/>
    </source>
</evidence>